<dbReference type="EMBL" id="MU859270">
    <property type="protein sequence ID" value="KAK3948318.1"/>
    <property type="molecule type" value="Genomic_DNA"/>
</dbReference>
<feature type="region of interest" description="Disordered" evidence="2">
    <location>
        <begin position="481"/>
        <end position="511"/>
    </location>
</feature>
<evidence type="ECO:0000313" key="4">
    <source>
        <dbReference type="Proteomes" id="UP001303222"/>
    </source>
</evidence>
<sequence length="568" mass="65142">MLPSTANRGARRRYPPSPNAPDYNELEPPRVPLFSMPLTKSRKFIRFPYIPMLSSAKHDDKDTQRPTKRVKWNKEPAHWRATEGDFVDGTILHPSSSSSSSDSDSDSDTNEADHPKGDISYTSLLKTTLGGSGNSNNSSNTSDPDLIMLDGQRQRQRHQRQRQRTGGLGPLGFLSEPALYQTIDEAVQKTLKRKLVPHLDKVEKMVAQNSADALKRMGERIRISYQWDFEQLEEQVRQAKRVAREREREIERLVREREGGWGLWEDAFNKEGGEGEQKWEEMALERVREMFVTFRAKVWEFVCSSALQLETKAKVTEVDIMRLPWVPDKQLFGNTSVEVRRYLVMAAIFQVLYSRILRPGHRTFGAELEEEADERGETGRVERQLEEIEGFLMRHGKVGQKSEAKWRAVNINLFKQLRQGILTAEAKSAAQTLIGYLEPLMKFTFARNKKMVANTIEQLCQQAVDLKLAIRKSPVPLRIEMASKSSDEEADNDEDPPEWEPRVDKTGKPLIDPRWHEKMGQLKLTTEGKEINTVRVKYIAFIPFGALARCEPNEPKVVMERAWVIGRA</sequence>
<dbReference type="Proteomes" id="UP001303222">
    <property type="component" value="Unassembled WGS sequence"/>
</dbReference>
<evidence type="ECO:0000256" key="2">
    <source>
        <dbReference type="SAM" id="MobiDB-lite"/>
    </source>
</evidence>
<feature type="compositionally biased region" description="Basic and acidic residues" evidence="2">
    <location>
        <begin position="56"/>
        <end position="65"/>
    </location>
</feature>
<proteinExistence type="predicted"/>
<organism evidence="3 4">
    <name type="scientific">Pseudoneurospora amorphoporcata</name>
    <dbReference type="NCBI Taxonomy" id="241081"/>
    <lineage>
        <taxon>Eukaryota</taxon>
        <taxon>Fungi</taxon>
        <taxon>Dikarya</taxon>
        <taxon>Ascomycota</taxon>
        <taxon>Pezizomycotina</taxon>
        <taxon>Sordariomycetes</taxon>
        <taxon>Sordariomycetidae</taxon>
        <taxon>Sordariales</taxon>
        <taxon>Sordariaceae</taxon>
        <taxon>Pseudoneurospora</taxon>
    </lineage>
</organism>
<feature type="compositionally biased region" description="Basic and acidic residues" evidence="2">
    <location>
        <begin position="72"/>
        <end position="83"/>
    </location>
</feature>
<evidence type="ECO:0000313" key="3">
    <source>
        <dbReference type="EMBL" id="KAK3948318.1"/>
    </source>
</evidence>
<reference evidence="3" key="1">
    <citation type="journal article" date="2023" name="Mol. Phylogenet. Evol.">
        <title>Genome-scale phylogeny and comparative genomics of the fungal order Sordariales.</title>
        <authorList>
            <person name="Hensen N."/>
            <person name="Bonometti L."/>
            <person name="Westerberg I."/>
            <person name="Brannstrom I.O."/>
            <person name="Guillou S."/>
            <person name="Cros-Aarteil S."/>
            <person name="Calhoun S."/>
            <person name="Haridas S."/>
            <person name="Kuo A."/>
            <person name="Mondo S."/>
            <person name="Pangilinan J."/>
            <person name="Riley R."/>
            <person name="LaButti K."/>
            <person name="Andreopoulos B."/>
            <person name="Lipzen A."/>
            <person name="Chen C."/>
            <person name="Yan M."/>
            <person name="Daum C."/>
            <person name="Ng V."/>
            <person name="Clum A."/>
            <person name="Steindorff A."/>
            <person name="Ohm R.A."/>
            <person name="Martin F."/>
            <person name="Silar P."/>
            <person name="Natvig D.O."/>
            <person name="Lalanne C."/>
            <person name="Gautier V."/>
            <person name="Ament-Velasquez S.L."/>
            <person name="Kruys A."/>
            <person name="Hutchinson M.I."/>
            <person name="Powell A.J."/>
            <person name="Barry K."/>
            <person name="Miller A.N."/>
            <person name="Grigoriev I.V."/>
            <person name="Debuchy R."/>
            <person name="Gladieux P."/>
            <person name="Hiltunen Thoren M."/>
            <person name="Johannesson H."/>
        </authorList>
    </citation>
    <scope>NUCLEOTIDE SEQUENCE</scope>
    <source>
        <strain evidence="3">CBS 626.80</strain>
    </source>
</reference>
<name>A0AAN6SCP6_9PEZI</name>
<accession>A0AAN6SCP6</accession>
<feature type="region of interest" description="Disordered" evidence="2">
    <location>
        <begin position="56"/>
        <end position="146"/>
    </location>
</feature>
<evidence type="ECO:0000256" key="1">
    <source>
        <dbReference type="SAM" id="Coils"/>
    </source>
</evidence>
<feature type="coiled-coil region" evidence="1">
    <location>
        <begin position="229"/>
        <end position="256"/>
    </location>
</feature>
<keyword evidence="4" id="KW-1185">Reference proteome</keyword>
<keyword evidence="1" id="KW-0175">Coiled coil</keyword>
<reference evidence="3" key="2">
    <citation type="submission" date="2023-06" db="EMBL/GenBank/DDBJ databases">
        <authorList>
            <consortium name="Lawrence Berkeley National Laboratory"/>
            <person name="Mondo S.J."/>
            <person name="Hensen N."/>
            <person name="Bonometti L."/>
            <person name="Westerberg I."/>
            <person name="Brannstrom I.O."/>
            <person name="Guillou S."/>
            <person name="Cros-Aarteil S."/>
            <person name="Calhoun S."/>
            <person name="Haridas S."/>
            <person name="Kuo A."/>
            <person name="Pangilinan J."/>
            <person name="Riley R."/>
            <person name="Labutti K."/>
            <person name="Andreopoulos B."/>
            <person name="Lipzen A."/>
            <person name="Chen C."/>
            <person name="Yanf M."/>
            <person name="Daum C."/>
            <person name="Ng V."/>
            <person name="Clum A."/>
            <person name="Steindorff A."/>
            <person name="Ohm R."/>
            <person name="Martin F."/>
            <person name="Silar P."/>
            <person name="Natvig D."/>
            <person name="Lalanne C."/>
            <person name="Gautier V."/>
            <person name="Ament-Velasquez S.L."/>
            <person name="Kruys A."/>
            <person name="Hutchinson M.I."/>
            <person name="Powell A.J."/>
            <person name="Barry K."/>
            <person name="Miller A.N."/>
            <person name="Grigoriev I.V."/>
            <person name="Debuchy R."/>
            <person name="Gladieux P."/>
            <person name="Thoren M.H."/>
            <person name="Johannesson H."/>
        </authorList>
    </citation>
    <scope>NUCLEOTIDE SEQUENCE</scope>
    <source>
        <strain evidence="3">CBS 626.80</strain>
    </source>
</reference>
<comment type="caution">
    <text evidence="3">The sequence shown here is derived from an EMBL/GenBank/DDBJ whole genome shotgun (WGS) entry which is preliminary data.</text>
</comment>
<feature type="compositionally biased region" description="Basic and acidic residues" evidence="2">
    <location>
        <begin position="499"/>
        <end position="511"/>
    </location>
</feature>
<protein>
    <submittedName>
        <fullName evidence="3">Uncharacterized protein</fullName>
    </submittedName>
</protein>
<dbReference type="AlphaFoldDB" id="A0AAN6SCP6"/>
<feature type="compositionally biased region" description="Acidic residues" evidence="2">
    <location>
        <begin position="488"/>
        <end position="498"/>
    </location>
</feature>
<feature type="region of interest" description="Disordered" evidence="2">
    <location>
        <begin position="1"/>
        <end position="32"/>
    </location>
</feature>
<gene>
    <name evidence="3" type="ORF">QBC32DRAFT_269076</name>
</gene>